<dbReference type="InterPro" id="IPR000859">
    <property type="entry name" value="CUB_dom"/>
</dbReference>
<dbReference type="InterPro" id="IPR043504">
    <property type="entry name" value="Peptidase_S1_PA_chymotrypsin"/>
</dbReference>
<feature type="domain" description="Peptidase S1" evidence="8">
    <location>
        <begin position="928"/>
        <end position="1162"/>
    </location>
</feature>
<evidence type="ECO:0000256" key="6">
    <source>
        <dbReference type="SAM" id="Phobius"/>
    </source>
</evidence>
<feature type="domain" description="CUB" evidence="7">
    <location>
        <begin position="740"/>
        <end position="858"/>
    </location>
</feature>
<dbReference type="PANTHER" id="PTHR24251:SF37">
    <property type="entry name" value="CUB DOMAIN-CONTAINING PROTEIN"/>
    <property type="match status" value="1"/>
</dbReference>
<dbReference type="InterPro" id="IPR001254">
    <property type="entry name" value="Trypsin_dom"/>
</dbReference>
<dbReference type="InterPro" id="IPR033116">
    <property type="entry name" value="TRYPSIN_SER"/>
</dbReference>
<dbReference type="InterPro" id="IPR036055">
    <property type="entry name" value="LDL_receptor-like_sf"/>
</dbReference>
<evidence type="ECO:0000256" key="1">
    <source>
        <dbReference type="ARBA" id="ARBA00022737"/>
    </source>
</evidence>
<dbReference type="CDD" id="cd00112">
    <property type="entry name" value="LDLa"/>
    <property type="match status" value="3"/>
</dbReference>
<dbReference type="SMART" id="SM00042">
    <property type="entry name" value="CUB"/>
    <property type="match status" value="5"/>
</dbReference>
<protein>
    <submittedName>
        <fullName evidence="10">Tolloid-like protein 2-like</fullName>
    </submittedName>
</protein>
<evidence type="ECO:0000313" key="10">
    <source>
        <dbReference type="RefSeq" id="XP_006825091.1"/>
    </source>
</evidence>
<dbReference type="InterPro" id="IPR018114">
    <property type="entry name" value="TRYPSIN_HIS"/>
</dbReference>
<feature type="disulfide bond" evidence="3">
    <location>
        <begin position="883"/>
        <end position="898"/>
    </location>
</feature>
<dbReference type="SMART" id="SM00192">
    <property type="entry name" value="LDLa"/>
    <property type="match status" value="3"/>
</dbReference>
<dbReference type="PROSITE" id="PS50068">
    <property type="entry name" value="LDLRA_2"/>
    <property type="match status" value="3"/>
</dbReference>
<dbReference type="PROSITE" id="PS00135">
    <property type="entry name" value="TRYPSIN_SER"/>
    <property type="match status" value="1"/>
</dbReference>
<keyword evidence="2 3" id="KW-1015">Disulfide bond</keyword>
<dbReference type="InterPro" id="IPR002172">
    <property type="entry name" value="LDrepeatLR_classA_rpt"/>
</dbReference>
<dbReference type="Pfam" id="PF00431">
    <property type="entry name" value="CUB"/>
    <property type="match status" value="5"/>
</dbReference>
<dbReference type="CDD" id="cd00190">
    <property type="entry name" value="Tryp_SPc"/>
    <property type="match status" value="1"/>
</dbReference>
<dbReference type="PROSITE" id="PS00134">
    <property type="entry name" value="TRYPSIN_HIS"/>
    <property type="match status" value="1"/>
</dbReference>
<dbReference type="SUPFAM" id="SSF57424">
    <property type="entry name" value="LDL receptor-like module"/>
    <property type="match status" value="3"/>
</dbReference>
<dbReference type="PRINTS" id="PR00261">
    <property type="entry name" value="LDLRECEPTOR"/>
</dbReference>
<keyword evidence="1" id="KW-0677">Repeat</keyword>
<keyword evidence="6" id="KW-0812">Transmembrane</keyword>
<dbReference type="Pfam" id="PF00057">
    <property type="entry name" value="Ldl_recept_a"/>
    <property type="match status" value="3"/>
</dbReference>
<dbReference type="SUPFAM" id="SSF49854">
    <property type="entry name" value="Spermadhesin, CUB domain"/>
    <property type="match status" value="5"/>
</dbReference>
<evidence type="ECO:0000256" key="3">
    <source>
        <dbReference type="PROSITE-ProRule" id="PRU00124"/>
    </source>
</evidence>
<evidence type="ECO:0000256" key="2">
    <source>
        <dbReference type="ARBA" id="ARBA00023157"/>
    </source>
</evidence>
<feature type="compositionally biased region" description="Polar residues" evidence="5">
    <location>
        <begin position="1"/>
        <end position="10"/>
    </location>
</feature>
<gene>
    <name evidence="10" type="primary">LOC100366428</name>
</gene>
<evidence type="ECO:0000256" key="4">
    <source>
        <dbReference type="RuleBase" id="RU363034"/>
    </source>
</evidence>
<dbReference type="Pfam" id="PF00089">
    <property type="entry name" value="Trypsin"/>
    <property type="match status" value="1"/>
</dbReference>
<dbReference type="InterPro" id="IPR035914">
    <property type="entry name" value="Sperma_CUB_dom_sf"/>
</dbReference>
<dbReference type="PROSITE" id="PS01209">
    <property type="entry name" value="LDLRA_1"/>
    <property type="match status" value="3"/>
</dbReference>
<sequence>MTQVHPSTYGQPPAPQYGFSPQFYQPQLQQHPAQIELQNAQQYPAYTQQYPTYPQECPTQPQLYPTDAHMYHAQPQNTQLPVYAPASVGPLSGAPESTSPGTVAVKSSKLSLGAKVAIGLAVALVLVVAVGIGVGIAVISNNSNKVTDYFLDVSTASIPHLCGETTLNNSTGEISSMNYDGSTLYDANAYCTWLIRVDIGQVISLSFTAFELQWGLRQDYYNFLCAYDAVTIFDGEDNTAPLLASLCGQDLPSPVVSSSNTMFIIFYSDGSESYTGFQASYMASDMSVGFSGCGGDYYLSGSSGTVTSMNFDGGFSTYAMNAQCEWLIEVASNKLIELTFNYFDLEYHSVCAYDILSIYDGPTVYHSAFGHFCGPELPETEISSSNKVYMQFTTDAQRQLGGFSLDYAAVGYTGVSSNCGGDRYLSAGSGTISSMNYDGSTLYDSSSICEWVIQANTGEIVELTFTAMDIEDATGCGYDYVILFDGDATSTSEIIKYCGYSLPSSSFASTGTTMYIKFLTDHVIEYTGFQATYTAVGQCTPSEFRCVSGDSCISASLVCDSNNDCPDNSDETGCSSDTCGASESFTGASDTFSSPGYDGTSLYAHNLNCEWVITVDTAKKIMLYFTDFKIQYSSPCSNDFIAVYDGPSTSDTLIGKYCGDLPSAVYSSGNQMAVTMVTDGSITDIGFLAGYEDEVVCTSDQFQCGTGEMSLCINDVLHCDNNVDCDDGSDEDGCPGASPCGGPATFTSDSGSFSSMNYDGTTLYDSNAACYWQITVTVGKIVFLSFNSFDLESSSTCDYDAVSVYNGADDSATNLLLGKYCGRTIPPSIRSTDNQMYVTFTSDISVQYTGFEAEFVAEVACSDDEFRCGNGTLAVCVSSSLRCNGIEDCNDSSDESGCPGNQANCGVPAYMPTLRRRKRGIPNSNQRIVGGVEADIGSWPWQISLEHNDYGHICGGTIINTEWIVTAAHCVVDDLTSSMYTIVAGEHDRGTSDSSQQSRSISTIVVHDSYNSFTLDYDIALLKVSTSLSWTNYVIPACLEVGGHTFSDGKICYITGWGDTLGTGDNTYLYQVDVPLLSNTVCNQPSYLNGRITDRMMCAGYDEGGKDSCQGDSGGPLVCEDSDDRWYLAGIVSWGFGCADPMSPGVYARTSYFTEWISQGLLDN</sequence>
<feature type="disulfide bond" evidence="3">
    <location>
        <begin position="559"/>
        <end position="574"/>
    </location>
</feature>
<proteinExistence type="predicted"/>
<evidence type="ECO:0000313" key="9">
    <source>
        <dbReference type="Proteomes" id="UP000694865"/>
    </source>
</evidence>
<dbReference type="GeneID" id="100366428"/>
<keyword evidence="6" id="KW-1133">Transmembrane helix</keyword>
<dbReference type="InterPro" id="IPR009003">
    <property type="entry name" value="Peptidase_S1_PA"/>
</dbReference>
<keyword evidence="9" id="KW-1185">Reference proteome</keyword>
<feature type="domain" description="CUB" evidence="7">
    <location>
        <begin position="162"/>
        <end position="284"/>
    </location>
</feature>
<keyword evidence="4" id="KW-0645">Protease</keyword>
<name>A0ABM0MYK0_SACKO</name>
<dbReference type="PANTHER" id="PTHR24251">
    <property type="entry name" value="OVOCHYMASE-RELATED"/>
    <property type="match status" value="1"/>
</dbReference>
<dbReference type="InterPro" id="IPR023415">
    <property type="entry name" value="LDLR_class-A_CS"/>
</dbReference>
<dbReference type="RefSeq" id="XP_006825091.1">
    <property type="nucleotide sequence ID" value="XM_006825028.1"/>
</dbReference>
<evidence type="ECO:0000259" key="8">
    <source>
        <dbReference type="PROSITE" id="PS50240"/>
    </source>
</evidence>
<dbReference type="Gene3D" id="4.10.400.10">
    <property type="entry name" value="Low-density Lipoprotein Receptor"/>
    <property type="match status" value="3"/>
</dbReference>
<keyword evidence="4" id="KW-0720">Serine protease</keyword>
<evidence type="ECO:0000259" key="7">
    <source>
        <dbReference type="PROSITE" id="PS01180"/>
    </source>
</evidence>
<dbReference type="PROSITE" id="PS01180">
    <property type="entry name" value="CUB"/>
    <property type="match status" value="5"/>
</dbReference>
<dbReference type="SUPFAM" id="SSF50494">
    <property type="entry name" value="Trypsin-like serine proteases"/>
    <property type="match status" value="1"/>
</dbReference>
<dbReference type="Proteomes" id="UP000694865">
    <property type="component" value="Unplaced"/>
</dbReference>
<feature type="disulfide bond" evidence="3">
    <location>
        <begin position="719"/>
        <end position="734"/>
    </location>
</feature>
<dbReference type="Gene3D" id="2.40.10.10">
    <property type="entry name" value="Trypsin-like serine proteases"/>
    <property type="match status" value="3"/>
</dbReference>
<feature type="transmembrane region" description="Helical" evidence="6">
    <location>
        <begin position="116"/>
        <end position="139"/>
    </location>
</feature>
<evidence type="ECO:0000256" key="5">
    <source>
        <dbReference type="SAM" id="MobiDB-lite"/>
    </source>
</evidence>
<feature type="region of interest" description="Disordered" evidence="5">
    <location>
        <begin position="1"/>
        <end position="22"/>
    </location>
</feature>
<comment type="caution">
    <text evidence="3">Lacks conserved residue(s) required for the propagation of feature annotation.</text>
</comment>
<feature type="domain" description="CUB" evidence="7">
    <location>
        <begin position="419"/>
        <end position="536"/>
    </location>
</feature>
<accession>A0ABM0MYK0</accession>
<organism evidence="9 10">
    <name type="scientific">Saccoglossus kowalevskii</name>
    <name type="common">Acorn worm</name>
    <dbReference type="NCBI Taxonomy" id="10224"/>
    <lineage>
        <taxon>Eukaryota</taxon>
        <taxon>Metazoa</taxon>
        <taxon>Hemichordata</taxon>
        <taxon>Enteropneusta</taxon>
        <taxon>Harrimaniidae</taxon>
        <taxon>Saccoglossus</taxon>
    </lineage>
</organism>
<feature type="domain" description="CUB" evidence="7">
    <location>
        <begin position="293"/>
        <end position="410"/>
    </location>
</feature>
<dbReference type="SMART" id="SM00020">
    <property type="entry name" value="Tryp_SPc"/>
    <property type="match status" value="1"/>
</dbReference>
<keyword evidence="4" id="KW-0378">Hydrolase</keyword>
<feature type="domain" description="CUB" evidence="7">
    <location>
        <begin position="579"/>
        <end position="694"/>
    </location>
</feature>
<reference evidence="10" key="1">
    <citation type="submission" date="2025-08" db="UniProtKB">
        <authorList>
            <consortium name="RefSeq"/>
        </authorList>
    </citation>
    <scope>IDENTIFICATION</scope>
    <source>
        <tissue evidence="10">Testes</tissue>
    </source>
</reference>
<dbReference type="PROSITE" id="PS50240">
    <property type="entry name" value="TRYPSIN_DOM"/>
    <property type="match status" value="1"/>
</dbReference>
<dbReference type="Gene3D" id="2.60.120.290">
    <property type="entry name" value="Spermadhesin, CUB domain"/>
    <property type="match status" value="5"/>
</dbReference>
<keyword evidence="6" id="KW-0472">Membrane</keyword>
<dbReference type="CDD" id="cd00041">
    <property type="entry name" value="CUB"/>
    <property type="match status" value="5"/>
</dbReference>